<evidence type="ECO:0000256" key="6">
    <source>
        <dbReference type="ARBA" id="ARBA00022927"/>
    </source>
</evidence>
<dbReference type="Proteomes" id="UP001465976">
    <property type="component" value="Unassembled WGS sequence"/>
</dbReference>
<comment type="subcellular location">
    <subcellularLocation>
        <location evidence="1">Mitochondrion outer membrane</location>
        <topology evidence="1">Single-pass membrane protein</topology>
    </subcellularLocation>
</comment>
<dbReference type="InterPro" id="IPR046341">
    <property type="entry name" value="SET_dom_sf"/>
</dbReference>
<dbReference type="Gene3D" id="1.20.960.10">
    <property type="entry name" value="Mitochondrial outer membrane translocase complex, subunit Tom20 domain"/>
    <property type="match status" value="1"/>
</dbReference>
<dbReference type="SUPFAM" id="SSF47157">
    <property type="entry name" value="Mitochondrial import receptor subunit Tom20"/>
    <property type="match status" value="1"/>
</dbReference>
<feature type="compositionally biased region" description="Basic and acidic residues" evidence="10">
    <location>
        <begin position="447"/>
        <end position="465"/>
    </location>
</feature>
<accession>A0ABR3FYY7</accession>
<dbReference type="PRINTS" id="PR00351">
    <property type="entry name" value="OM20RECEPTOR"/>
</dbReference>
<name>A0ABR3FYY7_9AGAR</name>
<evidence type="ECO:0000256" key="4">
    <source>
        <dbReference type="ARBA" id="ARBA00022692"/>
    </source>
</evidence>
<feature type="domain" description="SET" evidence="11">
    <location>
        <begin position="209"/>
        <end position="523"/>
    </location>
</feature>
<dbReference type="Pfam" id="PF00856">
    <property type="entry name" value="SET"/>
    <property type="match status" value="1"/>
</dbReference>
<evidence type="ECO:0000256" key="8">
    <source>
        <dbReference type="ARBA" id="ARBA00023128"/>
    </source>
</evidence>
<evidence type="ECO:0000256" key="1">
    <source>
        <dbReference type="ARBA" id="ARBA00004572"/>
    </source>
</evidence>
<dbReference type="InterPro" id="IPR001214">
    <property type="entry name" value="SET_dom"/>
</dbReference>
<keyword evidence="8" id="KW-0496">Mitochondrion</keyword>
<dbReference type="PANTHER" id="PTHR12430:SF0">
    <property type="entry name" value="TRANSLOCASE OF OUTER MITOCHONDRIAL MEMBRANE 20"/>
    <property type="match status" value="1"/>
</dbReference>
<dbReference type="EMBL" id="JBAHYK010000029">
    <property type="protein sequence ID" value="KAL0580513.1"/>
    <property type="molecule type" value="Genomic_DNA"/>
</dbReference>
<evidence type="ECO:0000256" key="5">
    <source>
        <dbReference type="ARBA" id="ARBA00022787"/>
    </source>
</evidence>
<keyword evidence="13" id="KW-1185">Reference proteome</keyword>
<dbReference type="PANTHER" id="PTHR12430">
    <property type="entry name" value="MITOCHONDRIAL IMPORT RECEPTOR SUBUNIT TOM20"/>
    <property type="match status" value="1"/>
</dbReference>
<dbReference type="PROSITE" id="PS50280">
    <property type="entry name" value="SET"/>
    <property type="match status" value="1"/>
</dbReference>
<protein>
    <submittedName>
        <fullName evidence="12">Mitochondrial import receptor subunit tom20</fullName>
    </submittedName>
</protein>
<reference evidence="12 13" key="1">
    <citation type="submission" date="2024-02" db="EMBL/GenBank/DDBJ databases">
        <title>A draft genome for the cacao thread blight pathogen Marasmius crinis-equi.</title>
        <authorList>
            <person name="Cohen S.P."/>
            <person name="Baruah I.K."/>
            <person name="Amoako-Attah I."/>
            <person name="Bukari Y."/>
            <person name="Meinhardt L.W."/>
            <person name="Bailey B.A."/>
        </authorList>
    </citation>
    <scope>NUCLEOTIDE SEQUENCE [LARGE SCALE GENOMIC DNA]</scope>
    <source>
        <strain evidence="12 13">GH-76</strain>
    </source>
</reference>
<evidence type="ECO:0000256" key="3">
    <source>
        <dbReference type="ARBA" id="ARBA00022448"/>
    </source>
</evidence>
<feature type="region of interest" description="Disordered" evidence="10">
    <location>
        <begin position="157"/>
        <end position="189"/>
    </location>
</feature>
<feature type="region of interest" description="Disordered" evidence="10">
    <location>
        <begin position="447"/>
        <end position="471"/>
    </location>
</feature>
<dbReference type="SUPFAM" id="SSF82199">
    <property type="entry name" value="SET domain"/>
    <property type="match status" value="1"/>
</dbReference>
<dbReference type="InterPro" id="IPR023392">
    <property type="entry name" value="Tom20_dom_sf"/>
</dbReference>
<evidence type="ECO:0000256" key="7">
    <source>
        <dbReference type="ARBA" id="ARBA00022989"/>
    </source>
</evidence>
<evidence type="ECO:0000256" key="2">
    <source>
        <dbReference type="ARBA" id="ARBA00005792"/>
    </source>
</evidence>
<proteinExistence type="inferred from homology"/>
<keyword evidence="4" id="KW-0812">Transmembrane</keyword>
<keyword evidence="5" id="KW-1000">Mitochondrion outer membrane</keyword>
<evidence type="ECO:0000259" key="11">
    <source>
        <dbReference type="PROSITE" id="PS50280"/>
    </source>
</evidence>
<organism evidence="12 13">
    <name type="scientific">Marasmius crinis-equi</name>
    <dbReference type="NCBI Taxonomy" id="585013"/>
    <lineage>
        <taxon>Eukaryota</taxon>
        <taxon>Fungi</taxon>
        <taxon>Dikarya</taxon>
        <taxon>Basidiomycota</taxon>
        <taxon>Agaricomycotina</taxon>
        <taxon>Agaricomycetes</taxon>
        <taxon>Agaricomycetidae</taxon>
        <taxon>Agaricales</taxon>
        <taxon>Marasmiineae</taxon>
        <taxon>Marasmiaceae</taxon>
        <taxon>Marasmius</taxon>
    </lineage>
</organism>
<evidence type="ECO:0000256" key="9">
    <source>
        <dbReference type="ARBA" id="ARBA00023136"/>
    </source>
</evidence>
<comment type="similarity">
    <text evidence="2">Belongs to the Tom20 family.</text>
</comment>
<dbReference type="Pfam" id="PF02064">
    <property type="entry name" value="MAS20"/>
    <property type="match status" value="1"/>
</dbReference>
<keyword evidence="9" id="KW-0472">Membrane</keyword>
<sequence>MSSQTARVLTIAGITVLTGVLAYAAYFDYKRRNDVGFRKNLRKQKKRVDKSIASSQASLAASGVPPTADLRAALEQVKKEPVPASPDQKEHFFMSQVATGEQLSLQGPEFHLPAALSFYRALRVYPSPVELMVIYQKTVPEPIFKLVIELTNLDVSVPSPQSSTEDIDDDETSPVRGGPPSETSSQEWDKVKDRVEGYYDVFPPKSLGVKIEPRPNPTTGALRNVLVLSRDVKAGEEIYKEHPVVGALDFDVQLAGTHCTHCMRVVDPPTSIKVPADPLSTVYCSEACELAAKAQYHSLLFTLDRPLPADIPTEPITPAQLEERRKAQTQWIDYIKKKGQASPLLVGLFIARQVGLETSKLIPGATSPKGPGNEDFVDAEEGEYLLADHIERLRYLEVQPPKEEVDLMTAVLQTVLPGLESFVTEERYATLLGKMAYNAFGVSYGGGRDDKPVSTDRPEDQERTRTPNGTSRQIGTAIYTVASYLSHSCTPNARPAFSGGNRELHLVANRDMNQGEELTVSFVDSSTHDGESTVDARRRRRMELARGWRFACGCEKCVEEAKELGLESGDAAKGSDESKIEAAYANFEKNSKTEESL</sequence>
<comment type="caution">
    <text evidence="12">The sequence shown here is derived from an EMBL/GenBank/DDBJ whole genome shotgun (WGS) entry which is preliminary data.</text>
</comment>
<gene>
    <name evidence="12" type="primary">TOM20</name>
    <name evidence="12" type="ORF">V5O48_001500</name>
</gene>
<dbReference type="InterPro" id="IPR002056">
    <property type="entry name" value="MAS20"/>
</dbReference>
<keyword evidence="3" id="KW-0813">Transport</keyword>
<evidence type="ECO:0000313" key="12">
    <source>
        <dbReference type="EMBL" id="KAL0580513.1"/>
    </source>
</evidence>
<dbReference type="Gene3D" id="2.170.270.10">
    <property type="entry name" value="SET domain"/>
    <property type="match status" value="1"/>
</dbReference>
<evidence type="ECO:0000313" key="13">
    <source>
        <dbReference type="Proteomes" id="UP001465976"/>
    </source>
</evidence>
<keyword evidence="6" id="KW-0653">Protein transport</keyword>
<keyword evidence="7" id="KW-1133">Transmembrane helix</keyword>
<evidence type="ECO:0000256" key="10">
    <source>
        <dbReference type="SAM" id="MobiDB-lite"/>
    </source>
</evidence>
<keyword evidence="12" id="KW-0675">Receptor</keyword>
<dbReference type="CDD" id="cd20071">
    <property type="entry name" value="SET_SMYD"/>
    <property type="match status" value="1"/>
</dbReference>